<keyword evidence="4" id="KW-1185">Reference proteome</keyword>
<protein>
    <recommendedName>
        <fullName evidence="5">Thioesterase family protein</fullName>
    </recommendedName>
</protein>
<dbReference type="Proteomes" id="UP000679307">
    <property type="component" value="Chromosome"/>
</dbReference>
<dbReference type="Gene3D" id="2.40.160.210">
    <property type="entry name" value="Acyl-CoA thioesterase, double hotdog domain"/>
    <property type="match status" value="1"/>
</dbReference>
<dbReference type="Pfam" id="PF13622">
    <property type="entry name" value="4HBT_3"/>
    <property type="match status" value="1"/>
</dbReference>
<evidence type="ECO:0000259" key="1">
    <source>
        <dbReference type="Pfam" id="PF13622"/>
    </source>
</evidence>
<feature type="domain" description="Acyl-CoA thioesterase-like C-terminal" evidence="2">
    <location>
        <begin position="131"/>
        <end position="255"/>
    </location>
</feature>
<sequence length="262" mass="28229">MTEHHEAYFRRTGRTTYLATEHTSGAWSTTEQHVSPLCGLLVHVLERDLPRPDLALARVSIDILGVVPVDEVEVGARVVRPGRTIELAEVEASYAGRAVLRARTWRLAPSDTADVAAHDVTPMPPPARSEPWEMGSLWPGGYIGSLEVRRAAGAAPGRGRAWVSSPVALVADEEVSEQAAWTRLLDTANGVAVRAAPGDWAYPNVDLTYHLHRTPRGPWVGLDTSVTWGAEGVGLTSTVLHDEHGPVGTAAQVLTLRRAAAR</sequence>
<organism evidence="3 4">
    <name type="scientific">Nocardioides aquaticus</name>
    <dbReference type="NCBI Taxonomy" id="160826"/>
    <lineage>
        <taxon>Bacteria</taxon>
        <taxon>Bacillati</taxon>
        <taxon>Actinomycetota</taxon>
        <taxon>Actinomycetes</taxon>
        <taxon>Propionibacteriales</taxon>
        <taxon>Nocardioidaceae</taxon>
        <taxon>Nocardioides</taxon>
    </lineage>
</organism>
<evidence type="ECO:0000313" key="3">
    <source>
        <dbReference type="EMBL" id="QVT79404.1"/>
    </source>
</evidence>
<proteinExistence type="predicted"/>
<dbReference type="InterPro" id="IPR042171">
    <property type="entry name" value="Acyl-CoA_hotdog"/>
</dbReference>
<evidence type="ECO:0008006" key="5">
    <source>
        <dbReference type="Google" id="ProtNLM"/>
    </source>
</evidence>
<dbReference type="EMBL" id="CP075371">
    <property type="protein sequence ID" value="QVT79404.1"/>
    <property type="molecule type" value="Genomic_DNA"/>
</dbReference>
<dbReference type="SUPFAM" id="SSF54637">
    <property type="entry name" value="Thioesterase/thiol ester dehydrase-isomerase"/>
    <property type="match status" value="1"/>
</dbReference>
<feature type="domain" description="Acyl-CoA thioesterase-like N-terminal HotDog" evidence="1">
    <location>
        <begin position="24"/>
        <end position="106"/>
    </location>
</feature>
<accession>A0ABX8EFW1</accession>
<name>A0ABX8EFW1_9ACTN</name>
<evidence type="ECO:0000259" key="2">
    <source>
        <dbReference type="Pfam" id="PF20789"/>
    </source>
</evidence>
<evidence type="ECO:0000313" key="4">
    <source>
        <dbReference type="Proteomes" id="UP000679307"/>
    </source>
</evidence>
<dbReference type="RefSeq" id="WP_214058871.1">
    <property type="nucleotide sequence ID" value="NZ_BAAAHS010000029.1"/>
</dbReference>
<dbReference type="InterPro" id="IPR049449">
    <property type="entry name" value="TesB_ACOT8-like_N"/>
</dbReference>
<dbReference type="InterPro" id="IPR029069">
    <property type="entry name" value="HotDog_dom_sf"/>
</dbReference>
<reference evidence="3 4" key="1">
    <citation type="submission" date="2021-05" db="EMBL/GenBank/DDBJ databases">
        <title>Complete genome of Nocardioides aquaticus KCTC 9944T isolated from meromictic and hypersaline Ekho Lake, Antarctica.</title>
        <authorList>
            <person name="Hwang K."/>
            <person name="Kim K.M."/>
            <person name="Choe H."/>
        </authorList>
    </citation>
    <scope>NUCLEOTIDE SEQUENCE [LARGE SCALE GENOMIC DNA]</scope>
    <source>
        <strain evidence="3 4">KCTC 9944</strain>
    </source>
</reference>
<dbReference type="InterPro" id="IPR049450">
    <property type="entry name" value="ACOT8-like_C"/>
</dbReference>
<gene>
    <name evidence="3" type="ORF">ENKNEFLB_01785</name>
</gene>
<dbReference type="Pfam" id="PF20789">
    <property type="entry name" value="4HBT_3C"/>
    <property type="match status" value="1"/>
</dbReference>